<organism evidence="9 10">
    <name type="scientific">Teratosphaeria destructans</name>
    <dbReference type="NCBI Taxonomy" id="418781"/>
    <lineage>
        <taxon>Eukaryota</taxon>
        <taxon>Fungi</taxon>
        <taxon>Dikarya</taxon>
        <taxon>Ascomycota</taxon>
        <taxon>Pezizomycotina</taxon>
        <taxon>Dothideomycetes</taxon>
        <taxon>Dothideomycetidae</taxon>
        <taxon>Mycosphaerellales</taxon>
        <taxon>Teratosphaeriaceae</taxon>
        <taxon>Teratosphaeria</taxon>
    </lineage>
</organism>
<feature type="transmembrane region" description="Helical" evidence="8">
    <location>
        <begin position="314"/>
        <end position="334"/>
    </location>
</feature>
<protein>
    <submittedName>
        <fullName evidence="9">Solute carrier family 35 member</fullName>
    </submittedName>
</protein>
<feature type="compositionally biased region" description="Low complexity" evidence="7">
    <location>
        <begin position="38"/>
        <end position="48"/>
    </location>
</feature>
<feature type="transmembrane region" description="Helical" evidence="8">
    <location>
        <begin position="164"/>
        <end position="184"/>
    </location>
</feature>
<reference evidence="9 10" key="2">
    <citation type="journal article" date="2021" name="Curr. Genet.">
        <title>Genetic response to nitrogen starvation in the aggressive Eucalyptus foliar pathogen Teratosphaeria destructans.</title>
        <authorList>
            <person name="Havenga M."/>
            <person name="Wingfield B.D."/>
            <person name="Wingfield M.J."/>
            <person name="Dreyer L.L."/>
            <person name="Roets F."/>
            <person name="Aylward J."/>
        </authorList>
    </citation>
    <scope>NUCLEOTIDE SEQUENCE [LARGE SCALE GENOMIC DNA]</scope>
    <source>
        <strain evidence="9">CMW44962</strain>
    </source>
</reference>
<keyword evidence="6 8" id="KW-0472">Membrane</keyword>
<feature type="transmembrane region" description="Helical" evidence="8">
    <location>
        <begin position="283"/>
        <end position="302"/>
    </location>
</feature>
<gene>
    <name evidence="9" type="ORF">Tdes44962_MAKER00390</name>
</gene>
<dbReference type="GO" id="GO:0016020">
    <property type="term" value="C:membrane"/>
    <property type="evidence" value="ECO:0007669"/>
    <property type="project" value="UniProtKB-SubCell"/>
</dbReference>
<feature type="transmembrane region" description="Helical" evidence="8">
    <location>
        <begin position="135"/>
        <end position="152"/>
    </location>
</feature>
<evidence type="ECO:0000256" key="8">
    <source>
        <dbReference type="SAM" id="Phobius"/>
    </source>
</evidence>
<feature type="transmembrane region" description="Helical" evidence="8">
    <location>
        <begin position="190"/>
        <end position="210"/>
    </location>
</feature>
<comment type="similarity">
    <text evidence="2">Belongs to the SLC35F solute transporter family.</text>
</comment>
<keyword evidence="3" id="KW-0813">Transport</keyword>
<dbReference type="InterPro" id="IPR052221">
    <property type="entry name" value="SLC35F_Transporter"/>
</dbReference>
<dbReference type="InterPro" id="IPR037185">
    <property type="entry name" value="EmrE-like"/>
</dbReference>
<dbReference type="GO" id="GO:0022857">
    <property type="term" value="F:transmembrane transporter activity"/>
    <property type="evidence" value="ECO:0007669"/>
    <property type="project" value="InterPro"/>
</dbReference>
<dbReference type="SUPFAM" id="SSF103481">
    <property type="entry name" value="Multidrug resistance efflux transporter EmrE"/>
    <property type="match status" value="1"/>
</dbReference>
<dbReference type="OrthoDB" id="429955at2759"/>
<dbReference type="EMBL" id="RIBY02001867">
    <property type="protein sequence ID" value="KAH9827664.1"/>
    <property type="molecule type" value="Genomic_DNA"/>
</dbReference>
<dbReference type="Pfam" id="PF06027">
    <property type="entry name" value="SLC35F"/>
    <property type="match status" value="1"/>
</dbReference>
<comment type="caution">
    <text evidence="9">The sequence shown here is derived from an EMBL/GenBank/DDBJ whole genome shotgun (WGS) entry which is preliminary data.</text>
</comment>
<comment type="subcellular location">
    <subcellularLocation>
        <location evidence="1">Membrane</location>
        <topology evidence="1">Multi-pass membrane protein</topology>
    </subcellularLocation>
</comment>
<keyword evidence="5 8" id="KW-1133">Transmembrane helix</keyword>
<evidence type="ECO:0000313" key="9">
    <source>
        <dbReference type="EMBL" id="KAH9827664.1"/>
    </source>
</evidence>
<feature type="transmembrane region" description="Helical" evidence="8">
    <location>
        <begin position="371"/>
        <end position="390"/>
    </location>
</feature>
<keyword evidence="4 8" id="KW-0812">Transmembrane</keyword>
<evidence type="ECO:0000256" key="4">
    <source>
        <dbReference type="ARBA" id="ARBA00022692"/>
    </source>
</evidence>
<feature type="transmembrane region" description="Helical" evidence="8">
    <location>
        <begin position="94"/>
        <end position="115"/>
    </location>
</feature>
<evidence type="ECO:0000256" key="3">
    <source>
        <dbReference type="ARBA" id="ARBA00022448"/>
    </source>
</evidence>
<feature type="transmembrane region" description="Helical" evidence="8">
    <location>
        <begin position="340"/>
        <end position="359"/>
    </location>
</feature>
<evidence type="ECO:0000313" key="10">
    <source>
        <dbReference type="Proteomes" id="UP001138500"/>
    </source>
</evidence>
<dbReference type="PANTHER" id="PTHR14233:SF4">
    <property type="entry name" value="SOLUTE CARRIER FAMILY 35 MEMBER F2"/>
    <property type="match status" value="1"/>
</dbReference>
<dbReference type="PANTHER" id="PTHR14233">
    <property type="entry name" value="DUF914-RELATED"/>
    <property type="match status" value="1"/>
</dbReference>
<evidence type="ECO:0000256" key="2">
    <source>
        <dbReference type="ARBA" id="ARBA00007863"/>
    </source>
</evidence>
<accession>A0A9W7W2R2</accession>
<evidence type="ECO:0000256" key="7">
    <source>
        <dbReference type="SAM" id="MobiDB-lite"/>
    </source>
</evidence>
<dbReference type="InterPro" id="IPR009262">
    <property type="entry name" value="SLC35_F1/F2/F6"/>
</dbReference>
<feature type="compositionally biased region" description="Basic and acidic residues" evidence="7">
    <location>
        <begin position="1"/>
        <end position="12"/>
    </location>
</feature>
<keyword evidence="10" id="KW-1185">Reference proteome</keyword>
<evidence type="ECO:0000256" key="1">
    <source>
        <dbReference type="ARBA" id="ARBA00004141"/>
    </source>
</evidence>
<feature type="transmembrane region" description="Helical" evidence="8">
    <location>
        <begin position="217"/>
        <end position="235"/>
    </location>
</feature>
<proteinExistence type="inferred from homology"/>
<dbReference type="Proteomes" id="UP001138500">
    <property type="component" value="Unassembled WGS sequence"/>
</dbReference>
<dbReference type="AlphaFoldDB" id="A0A9W7W2R2"/>
<evidence type="ECO:0000256" key="6">
    <source>
        <dbReference type="ARBA" id="ARBA00023136"/>
    </source>
</evidence>
<feature type="region of interest" description="Disordered" evidence="7">
    <location>
        <begin position="1"/>
        <end position="51"/>
    </location>
</feature>
<reference evidence="9 10" key="1">
    <citation type="journal article" date="2018" name="IMA Fungus">
        <title>IMA Genome-F 10: Nine draft genome sequences of Claviceps purpurea s.lat., including C. arundinis, C. humidiphila, and C. cf. spartinae, pseudomolecules for the pitch canker pathogen Fusarium circinatum, draft genome of Davidsoniella eucalypti, Grosmannia galeiformis, Quambalaria eucalypti, and Teratosphaeria destructans.</title>
        <authorList>
            <person name="Wingfield B.D."/>
            <person name="Liu M."/>
            <person name="Nguyen H.D."/>
            <person name="Lane F.A."/>
            <person name="Morgan S.W."/>
            <person name="De Vos L."/>
            <person name="Wilken P.M."/>
            <person name="Duong T.A."/>
            <person name="Aylward J."/>
            <person name="Coetzee M.P."/>
            <person name="Dadej K."/>
            <person name="De Beer Z.W."/>
            <person name="Findlay W."/>
            <person name="Havenga M."/>
            <person name="Kolarik M."/>
            <person name="Menzies J.G."/>
            <person name="Naidoo K."/>
            <person name="Pochopski O."/>
            <person name="Shoukouhi P."/>
            <person name="Santana Q.C."/>
            <person name="Seifert K.A."/>
            <person name="Soal N."/>
            <person name="Steenkamp E.T."/>
            <person name="Tatham C.T."/>
            <person name="van der Nest M.A."/>
            <person name="Wingfield M.J."/>
        </authorList>
    </citation>
    <scope>NUCLEOTIDE SEQUENCE [LARGE SCALE GENOMIC DNA]</scope>
    <source>
        <strain evidence="9">CMW44962</strain>
    </source>
</reference>
<evidence type="ECO:0000256" key="5">
    <source>
        <dbReference type="ARBA" id="ARBA00022989"/>
    </source>
</evidence>
<name>A0A9W7W2R2_9PEZI</name>
<sequence length="427" mass="46512">MSKQEPSVDERPASVANDAEVSPATPVEHVTVQPKGTSSSPGGSSSSPDAVRMHGDVELVGEGRHAEGRPIQTTAAELGARNGRRFAFLRRPQFWIVLCISQVLAIDQTGTNTLTTLLQSRTGWSLPAFQSMPNYVLLMLVYGAITIYKYGFKGWLNMVRKDGWRYLILAFFDVEGNYLTVYAYQYTTILSAQLINFWAIAVVVIISLTLLKVRYHIAQYAGILVACGGLGILVASDHITGSNGGQAANAVKGDLFALAGATCYGISNVLEEFLVSKRPMYEVIGQLGFFGIIINGITAAIFDRKHFKEAQWSPAVGGYLTGYTLLLSLFYTLAPIVFRMASAAFFNIGLLTGNFWSVIIGTKVFGDHVHYLYPIAFVLIIGGHFVYYGTEGVLGEAKKPWLGENQEGGDDGLGTARRQLENPKVVI</sequence>